<keyword evidence="2" id="KW-1185">Reference proteome</keyword>
<accession>A0A914WVP0</accession>
<feature type="region of interest" description="Disordered" evidence="1">
    <location>
        <begin position="14"/>
        <end position="49"/>
    </location>
</feature>
<evidence type="ECO:0000313" key="4">
    <source>
        <dbReference type="WBParaSite" id="PSAMB.scaffold5831size10795.g27386.t1"/>
    </source>
</evidence>
<feature type="compositionally biased region" description="Basic and acidic residues" evidence="1">
    <location>
        <begin position="14"/>
        <end position="34"/>
    </location>
</feature>
<sequence length="109" mass="12000">MTLVDVATRLRQRPRADFMKRAAGDPRETKKASQSEKPSSLAVERPTGQPMAQRCFGTFGQRATCPKCHKDNPVLEEKRESEWGGGGMIVFPVAAPRTIGLSTRADGRE</sequence>
<evidence type="ECO:0000313" key="3">
    <source>
        <dbReference type="WBParaSite" id="PSAMB.scaffold52size92702.g1126.t1"/>
    </source>
</evidence>
<proteinExistence type="predicted"/>
<evidence type="ECO:0000313" key="2">
    <source>
        <dbReference type="Proteomes" id="UP000887566"/>
    </source>
</evidence>
<name>A0A914WVP0_9BILA</name>
<reference evidence="3 4" key="1">
    <citation type="submission" date="2022-11" db="UniProtKB">
        <authorList>
            <consortium name="WormBaseParasite"/>
        </authorList>
    </citation>
    <scope>IDENTIFICATION</scope>
</reference>
<evidence type="ECO:0000256" key="1">
    <source>
        <dbReference type="SAM" id="MobiDB-lite"/>
    </source>
</evidence>
<protein>
    <submittedName>
        <fullName evidence="3 4">Uncharacterized protein</fullName>
    </submittedName>
</protein>
<dbReference type="WBParaSite" id="PSAMB.scaffold5831size10795.g27386.t1">
    <property type="protein sequence ID" value="PSAMB.scaffold5831size10795.g27386.t1"/>
    <property type="gene ID" value="PSAMB.scaffold5831size10795.g27386"/>
</dbReference>
<dbReference type="Proteomes" id="UP000887566">
    <property type="component" value="Unplaced"/>
</dbReference>
<dbReference type="WBParaSite" id="PSAMB.scaffold52size92702.g1126.t1">
    <property type="protein sequence ID" value="PSAMB.scaffold52size92702.g1126.t1"/>
    <property type="gene ID" value="PSAMB.scaffold52size92702.g1126"/>
</dbReference>
<dbReference type="AlphaFoldDB" id="A0A914WVP0"/>
<organism evidence="2 3">
    <name type="scientific">Plectus sambesii</name>
    <dbReference type="NCBI Taxonomy" id="2011161"/>
    <lineage>
        <taxon>Eukaryota</taxon>
        <taxon>Metazoa</taxon>
        <taxon>Ecdysozoa</taxon>
        <taxon>Nematoda</taxon>
        <taxon>Chromadorea</taxon>
        <taxon>Plectida</taxon>
        <taxon>Plectina</taxon>
        <taxon>Plectoidea</taxon>
        <taxon>Plectidae</taxon>
        <taxon>Plectus</taxon>
    </lineage>
</organism>